<proteinExistence type="predicted"/>
<feature type="domain" description="Pyrrolo-quinoline quinone repeat" evidence="1">
    <location>
        <begin position="25"/>
        <end position="162"/>
    </location>
</feature>
<evidence type="ECO:0000259" key="1">
    <source>
        <dbReference type="Pfam" id="PF13360"/>
    </source>
</evidence>
<protein>
    <recommendedName>
        <fullName evidence="1">Pyrrolo-quinoline quinone repeat domain-containing protein</fullName>
    </recommendedName>
</protein>
<comment type="caution">
    <text evidence="2">The sequence shown here is derived from an EMBL/GenBank/DDBJ whole genome shotgun (WGS) entry which is preliminary data.</text>
</comment>
<dbReference type="Proteomes" id="UP000326912">
    <property type="component" value="Unassembled WGS sequence"/>
</dbReference>
<dbReference type="PANTHER" id="PTHR34512">
    <property type="entry name" value="CELL SURFACE PROTEIN"/>
    <property type="match status" value="1"/>
</dbReference>
<organism evidence="2 3">
    <name type="scientific">Dictyobacter vulcani</name>
    <dbReference type="NCBI Taxonomy" id="2607529"/>
    <lineage>
        <taxon>Bacteria</taxon>
        <taxon>Bacillati</taxon>
        <taxon>Chloroflexota</taxon>
        <taxon>Ktedonobacteria</taxon>
        <taxon>Ktedonobacterales</taxon>
        <taxon>Dictyobacteraceae</taxon>
        <taxon>Dictyobacter</taxon>
    </lineage>
</organism>
<gene>
    <name evidence="2" type="ORF">KDW_13890</name>
</gene>
<evidence type="ECO:0000313" key="3">
    <source>
        <dbReference type="Proteomes" id="UP000326912"/>
    </source>
</evidence>
<dbReference type="InterPro" id="IPR002372">
    <property type="entry name" value="PQQ_rpt_dom"/>
</dbReference>
<dbReference type="EMBL" id="BKZW01000001">
    <property type="protein sequence ID" value="GER87227.1"/>
    <property type="molecule type" value="Genomic_DNA"/>
</dbReference>
<sequence>MQQTQQPHSVVLSNCPEHFSSFSVTTPLPASDTHVMYTASSGNLYALSARNGALLWCKKVSITGNFPCPGSCPAGPFMNFGEPAVVGGVAYVCASGYQGYMYAFRARDGSLLWSTKSNCATAPDPVMGNDVPLVYHNVVYAGSDALRTQDGKLLWSTPADTAFQALDDGVLYAAGEVKVYALNAKDGAIRWHYQIPNFAPVTAKLIAGNKRVYFGTESSADTTVQGGLYVLNSANGSLSWKVAMSYYGGVSLYKDLAYVSSGDHSLDARQANSGALRWRYKSASSAYNAATSANGVLYINIDGPYALNAATGKVIWHQSLGASQSVEFTPITIVDNVLYFARIGGDGKSTIYAMNAHTGAIYWQGSAPELQYIIPLTVI</sequence>
<dbReference type="Pfam" id="PF13360">
    <property type="entry name" value="PQQ_2"/>
    <property type="match status" value="2"/>
</dbReference>
<dbReference type="Gene3D" id="2.40.10.480">
    <property type="match status" value="1"/>
</dbReference>
<dbReference type="PANTHER" id="PTHR34512:SF30">
    <property type="entry name" value="OUTER MEMBRANE PROTEIN ASSEMBLY FACTOR BAMB"/>
    <property type="match status" value="1"/>
</dbReference>
<dbReference type="SUPFAM" id="SSF50998">
    <property type="entry name" value="Quinoprotein alcohol dehydrogenase-like"/>
    <property type="match status" value="2"/>
</dbReference>
<dbReference type="Gene3D" id="2.130.10.10">
    <property type="entry name" value="YVTN repeat-like/Quinoprotein amine dehydrogenase"/>
    <property type="match status" value="1"/>
</dbReference>
<name>A0A5J4KLE6_9CHLR</name>
<dbReference type="Gene3D" id="2.40.128.630">
    <property type="match status" value="1"/>
</dbReference>
<keyword evidence="3" id="KW-1185">Reference proteome</keyword>
<feature type="domain" description="Pyrrolo-quinoline quinone repeat" evidence="1">
    <location>
        <begin position="305"/>
        <end position="366"/>
    </location>
</feature>
<reference evidence="2 3" key="1">
    <citation type="submission" date="2019-10" db="EMBL/GenBank/DDBJ databases">
        <title>Dictyobacter vulcani sp. nov., within the class Ktedonobacteria, isolated from soil of volcanic Mt. Zao.</title>
        <authorList>
            <person name="Zheng Y."/>
            <person name="Wang C.M."/>
            <person name="Sakai Y."/>
            <person name="Abe K."/>
            <person name="Yokota A."/>
            <person name="Yabe S."/>
        </authorList>
    </citation>
    <scope>NUCLEOTIDE SEQUENCE [LARGE SCALE GENOMIC DNA]</scope>
    <source>
        <strain evidence="2 3">W12</strain>
    </source>
</reference>
<dbReference type="InterPro" id="IPR018391">
    <property type="entry name" value="PQQ_b-propeller_rpt"/>
</dbReference>
<evidence type="ECO:0000313" key="2">
    <source>
        <dbReference type="EMBL" id="GER87227.1"/>
    </source>
</evidence>
<dbReference type="SMART" id="SM00564">
    <property type="entry name" value="PQQ"/>
    <property type="match status" value="8"/>
</dbReference>
<dbReference type="AlphaFoldDB" id="A0A5J4KLE6"/>
<accession>A0A5J4KLE6</accession>
<dbReference type="InterPro" id="IPR011047">
    <property type="entry name" value="Quinoprotein_ADH-like_sf"/>
</dbReference>
<dbReference type="InterPro" id="IPR015943">
    <property type="entry name" value="WD40/YVTN_repeat-like_dom_sf"/>
</dbReference>